<dbReference type="InterPro" id="IPR011701">
    <property type="entry name" value="MFS"/>
</dbReference>
<feature type="transmembrane region" description="Helical" evidence="4">
    <location>
        <begin position="262"/>
        <end position="280"/>
    </location>
</feature>
<feature type="transmembrane region" description="Helical" evidence="4">
    <location>
        <begin position="348"/>
        <end position="367"/>
    </location>
</feature>
<dbReference type="EMBL" id="AP026830">
    <property type="protein sequence ID" value="BDR92314.1"/>
    <property type="molecule type" value="Genomic_DNA"/>
</dbReference>
<comment type="subcellular location">
    <subcellularLocation>
        <location evidence="1">Cell membrane</location>
        <topology evidence="1">Multi-pass membrane protein</topology>
    </subcellularLocation>
</comment>
<evidence type="ECO:0000313" key="7">
    <source>
        <dbReference type="EMBL" id="GGI74672.1"/>
    </source>
</evidence>
<feature type="transmembrane region" description="Helical" evidence="4">
    <location>
        <begin position="286"/>
        <end position="307"/>
    </location>
</feature>
<reference evidence="7" key="2">
    <citation type="submission" date="2020-09" db="EMBL/GenBank/DDBJ databases">
        <authorList>
            <person name="Sun Q."/>
            <person name="Ohkuma M."/>
        </authorList>
    </citation>
    <scope>NUCLEOTIDE SEQUENCE</scope>
    <source>
        <strain evidence="7">JCM 11219</strain>
    </source>
</reference>
<dbReference type="PANTHER" id="PTHR43045">
    <property type="entry name" value="SHIKIMATE TRANSPORTER"/>
    <property type="match status" value="1"/>
</dbReference>
<evidence type="ECO:0000313" key="9">
    <source>
        <dbReference type="Proteomes" id="UP001060771"/>
    </source>
</evidence>
<dbReference type="OrthoDB" id="37222at2157"/>
<proteinExistence type="predicted"/>
<evidence type="ECO:0000256" key="4">
    <source>
        <dbReference type="SAM" id="Phobius"/>
    </source>
</evidence>
<feature type="transmembrane region" description="Helical" evidence="4">
    <location>
        <begin position="319"/>
        <end position="342"/>
    </location>
</feature>
<dbReference type="Gene3D" id="1.20.1250.20">
    <property type="entry name" value="MFS general substrate transporter like domains"/>
    <property type="match status" value="1"/>
</dbReference>
<evidence type="ECO:0000313" key="6">
    <source>
        <dbReference type="EMBL" id="BDR92314.1"/>
    </source>
</evidence>
<dbReference type="Proteomes" id="UP000657075">
    <property type="component" value="Unassembled WGS sequence"/>
</dbReference>
<feature type="transmembrane region" description="Helical" evidence="4">
    <location>
        <begin position="7"/>
        <end position="32"/>
    </location>
</feature>
<keyword evidence="4" id="KW-0472">Membrane</keyword>
<dbReference type="GO" id="GO:0022857">
    <property type="term" value="F:transmembrane transporter activity"/>
    <property type="evidence" value="ECO:0007669"/>
    <property type="project" value="InterPro"/>
</dbReference>
<keyword evidence="3" id="KW-1003">Cell membrane</keyword>
<dbReference type="Proteomes" id="UP001060771">
    <property type="component" value="Chromosome"/>
</dbReference>
<dbReference type="GeneID" id="76206954"/>
<evidence type="ECO:0000259" key="5">
    <source>
        <dbReference type="PROSITE" id="PS50850"/>
    </source>
</evidence>
<dbReference type="InterPro" id="IPR020846">
    <property type="entry name" value="MFS_dom"/>
</dbReference>
<feature type="transmembrane region" description="Helical" evidence="4">
    <location>
        <begin position="162"/>
        <end position="180"/>
    </location>
</feature>
<dbReference type="InterPro" id="IPR036259">
    <property type="entry name" value="MFS_trans_sf"/>
</dbReference>
<dbReference type="SUPFAM" id="SSF103473">
    <property type="entry name" value="MFS general substrate transporter"/>
    <property type="match status" value="1"/>
</dbReference>
<reference evidence="7" key="1">
    <citation type="journal article" date="2014" name="Int. J. Syst. Evol. Microbiol.">
        <title>Complete genome sequence of Corynebacterium casei LMG S-19264T (=DSM 44701T), isolated from a smear-ripened cheese.</title>
        <authorList>
            <consortium name="US DOE Joint Genome Institute (JGI-PGF)"/>
            <person name="Walter F."/>
            <person name="Albersmeier A."/>
            <person name="Kalinowski J."/>
            <person name="Ruckert C."/>
        </authorList>
    </citation>
    <scope>NUCLEOTIDE SEQUENCE</scope>
    <source>
        <strain evidence="7">JCM 11219</strain>
    </source>
</reference>
<evidence type="ECO:0000256" key="2">
    <source>
        <dbReference type="ARBA" id="ARBA00022448"/>
    </source>
</evidence>
<dbReference type="PROSITE" id="PS50850">
    <property type="entry name" value="MFS"/>
    <property type="match status" value="1"/>
</dbReference>
<gene>
    <name evidence="7" type="ORF">GCM10007112_09240</name>
    <name evidence="6" type="ORF">Vsou_14070</name>
</gene>
<evidence type="ECO:0000256" key="1">
    <source>
        <dbReference type="ARBA" id="ARBA00004651"/>
    </source>
</evidence>
<protein>
    <submittedName>
        <fullName evidence="7">MFS transporter</fullName>
    </submittedName>
</protein>
<keyword evidence="2" id="KW-0813">Transport</keyword>
<evidence type="ECO:0000313" key="8">
    <source>
        <dbReference type="Proteomes" id="UP000657075"/>
    </source>
</evidence>
<evidence type="ECO:0000256" key="3">
    <source>
        <dbReference type="ARBA" id="ARBA00022475"/>
    </source>
</evidence>
<reference evidence="6" key="4">
    <citation type="journal article" date="2023" name="Microbiol. Resour. Announc.">
        <title>Complete Genome Sequence of Vulcanisaeta souniana Strain IC-059, a Hyperthermophilic Archaeon Isolated from Hot Spring Water in Japan.</title>
        <authorList>
            <person name="Kato S."/>
            <person name="Itoh T."/>
            <person name="Wu L."/>
            <person name="Ma J."/>
            <person name="Ohkuma M."/>
        </authorList>
    </citation>
    <scope>NUCLEOTIDE SEQUENCE</scope>
    <source>
        <strain evidence="6">JCM 11219</strain>
    </source>
</reference>
<organism evidence="7 8">
    <name type="scientific">Vulcanisaeta souniana JCM 11219</name>
    <dbReference type="NCBI Taxonomy" id="1293586"/>
    <lineage>
        <taxon>Archaea</taxon>
        <taxon>Thermoproteota</taxon>
        <taxon>Thermoprotei</taxon>
        <taxon>Thermoproteales</taxon>
        <taxon>Thermoproteaceae</taxon>
        <taxon>Vulcanisaeta</taxon>
    </lineage>
</organism>
<feature type="transmembrane region" description="Helical" evidence="4">
    <location>
        <begin position="75"/>
        <end position="97"/>
    </location>
</feature>
<keyword evidence="4" id="KW-1133">Transmembrane helix</keyword>
<feature type="transmembrane region" description="Helical" evidence="4">
    <location>
        <begin position="235"/>
        <end position="255"/>
    </location>
</feature>
<dbReference type="EMBL" id="BMNM01000003">
    <property type="protein sequence ID" value="GGI74672.1"/>
    <property type="molecule type" value="Genomic_DNA"/>
</dbReference>
<dbReference type="GO" id="GO:0005886">
    <property type="term" value="C:plasma membrane"/>
    <property type="evidence" value="ECO:0007669"/>
    <property type="project" value="UniProtKB-SubCell"/>
</dbReference>
<dbReference type="Pfam" id="PF07690">
    <property type="entry name" value="MFS_1"/>
    <property type="match status" value="1"/>
</dbReference>
<keyword evidence="4" id="KW-0812">Transmembrane</keyword>
<dbReference type="AlphaFoldDB" id="A0A830E8L3"/>
<feature type="domain" description="Major facilitator superfamily (MFS) profile" evidence="5">
    <location>
        <begin position="6"/>
        <end position="368"/>
    </location>
</feature>
<accession>A0A830E8L3</accession>
<reference evidence="9" key="3">
    <citation type="submission" date="2022-09" db="EMBL/GenBank/DDBJ databases">
        <title>Complete genome sequence of Vulcanisaeta souniana.</title>
        <authorList>
            <person name="Kato S."/>
            <person name="Itoh T."/>
            <person name="Ohkuma M."/>
        </authorList>
    </citation>
    <scope>NUCLEOTIDE SEQUENCE [LARGE SCALE GENOMIC DNA]</scope>
    <source>
        <strain evidence="9">JCM 11219</strain>
    </source>
</reference>
<feature type="transmembrane region" description="Helical" evidence="4">
    <location>
        <begin position="44"/>
        <end position="63"/>
    </location>
</feature>
<keyword evidence="9" id="KW-1185">Reference proteome</keyword>
<name>A0A830E8L3_9CREN</name>
<dbReference type="RefSeq" id="WP_188602892.1">
    <property type="nucleotide sequence ID" value="NZ_AP026830.1"/>
</dbReference>
<sequence>MRSLIVALFNVVGTVSMWYNFLAYNVIASIILTRSALHLGLLPSFTTIFIAFIARPIGAYVFGLIGDKFSSKLSLVLTLVVMGTSTLLISTIGKAWYAVYELLIDRIAQGIALGGEWASASILTYESVRGGVGRFLTSLIQLGVPLGMLLTVFAVIQWRLALLTGSLLSLSSAMIILVLSQDQGVGFINWKPTLHIEDIKKVIKAIGVKFGESSSFYVYTSVFLLYFSAHEVSSLIITATASLLIFTLIMSVIMTRVSPTKALLLGYALFSLVNTFMFRIEPLLLFVLFGVVDAITYAPQSLYLVSLFRGDVRHVGAGVSYHVASSLGGLITYLVSILISVYGLSAGFITTPTLLLMSCIASIIALLI</sequence>
<dbReference type="PANTHER" id="PTHR43045:SF1">
    <property type="entry name" value="SHIKIMATE TRANSPORTER"/>
    <property type="match status" value="1"/>
</dbReference>
<feature type="transmembrane region" description="Helical" evidence="4">
    <location>
        <begin position="135"/>
        <end position="156"/>
    </location>
</feature>